<keyword evidence="2" id="KW-0812">Transmembrane</keyword>
<protein>
    <submittedName>
        <fullName evidence="3">Uncharacterized protein</fullName>
    </submittedName>
</protein>
<evidence type="ECO:0000256" key="2">
    <source>
        <dbReference type="SAM" id="Phobius"/>
    </source>
</evidence>
<feature type="transmembrane region" description="Helical" evidence="2">
    <location>
        <begin position="749"/>
        <end position="768"/>
    </location>
</feature>
<proteinExistence type="predicted"/>
<dbReference type="EMBL" id="JACHLP010000006">
    <property type="protein sequence ID" value="MBB4844582.1"/>
    <property type="molecule type" value="Genomic_DNA"/>
</dbReference>
<keyword evidence="4" id="KW-1185">Reference proteome</keyword>
<organism evidence="3 4">
    <name type="scientific">Roseateles oligotrophus</name>
    <dbReference type="NCBI Taxonomy" id="1769250"/>
    <lineage>
        <taxon>Bacteria</taxon>
        <taxon>Pseudomonadati</taxon>
        <taxon>Pseudomonadota</taxon>
        <taxon>Betaproteobacteria</taxon>
        <taxon>Burkholderiales</taxon>
        <taxon>Sphaerotilaceae</taxon>
        <taxon>Roseateles</taxon>
    </lineage>
</organism>
<feature type="region of interest" description="Disordered" evidence="1">
    <location>
        <begin position="139"/>
        <end position="187"/>
    </location>
</feature>
<name>A0A840LD67_9BURK</name>
<evidence type="ECO:0000313" key="3">
    <source>
        <dbReference type="EMBL" id="MBB4844582.1"/>
    </source>
</evidence>
<comment type="caution">
    <text evidence="3">The sequence shown here is derived from an EMBL/GenBank/DDBJ whole genome shotgun (WGS) entry which is preliminary data.</text>
</comment>
<feature type="region of interest" description="Disordered" evidence="1">
    <location>
        <begin position="62"/>
        <end position="93"/>
    </location>
</feature>
<dbReference type="AlphaFoldDB" id="A0A840LD67"/>
<reference evidence="3 4" key="1">
    <citation type="submission" date="2020-08" db="EMBL/GenBank/DDBJ databases">
        <title>Functional genomics of gut bacteria from endangered species of beetles.</title>
        <authorList>
            <person name="Carlos-Shanley C."/>
        </authorList>
    </citation>
    <scope>NUCLEOTIDE SEQUENCE [LARGE SCALE GENOMIC DNA]</scope>
    <source>
        <strain evidence="3 4">S00239</strain>
    </source>
</reference>
<sequence length="790" mass="85672">MTRAASDFIRRPLWLALAASSVLGVALACGPDFQVYLNSRAVFLKAAIPGNFFRDAAQLHPAPAKKFPSGQGQDTADGKDGEQDPEGQGLSAAQRKLVREMRAAEQGDQAYALGAALPAALRLYTAAAVDYRRVVPLSGDAEGEPEESSCELEAEAAETPASAASQAASPDQACPRPWPHAPGLSEADSKPLLAKVRQRFEAVLMLPEKERAIRATWAAYSLGLVDIAEAGEGYLAKADAHFELTRKLAAAGAPDPEFLGLDSFGAQARAHLQAGNYSRATELYAEQAAHESWKPGESLLIVAQRLLKDEAGLQAHIQSALVQRLLVGYVLSYGADEPHLEGGDGAKLRPASPLNRLVKALDAAGIQQPAAADKLAAAAYASARYDLARRYVGNLQTPTAHWLRAKLALMAGDRKAAAAAFAKALEAERAEKAEDKKLAAEDVQLLSAQFAALKLGSDEFVQALDLLYGQGPEYWIDAAYVAERLLTLDELKAFVDRRAAKAVPAAETGYAQLNNAGSLRDLLARRLVREQRFDEALDYFQERELQAVDGGAKPEQARVHAKAYAKALRAAAKAWTQVGRAQSLYEAAEIARWHGMEIMGYEVNPDFAMVGGNHDLAGMGPESDKTRTPAERQRFQATRGEFGDKRFHYRFEAVKLASQAADLLPARSRTYADVLSNATSWVIHLDPELSQSLYRRYLKTGAYIAPQGDELDFLFGQLQQEPNFWQARRFVARQSLQEARLWAREHRPLAWGLIALGGFGLLGALALLRGCVRKCRGLGARAGATRETLA</sequence>
<dbReference type="PROSITE" id="PS51257">
    <property type="entry name" value="PROKAR_LIPOPROTEIN"/>
    <property type="match status" value="1"/>
</dbReference>
<dbReference type="RefSeq" id="WP_184301185.1">
    <property type="nucleotide sequence ID" value="NZ_JACHLP010000006.1"/>
</dbReference>
<accession>A0A840LD67</accession>
<keyword evidence="2" id="KW-1133">Transmembrane helix</keyword>
<gene>
    <name evidence="3" type="ORF">HNP55_003126</name>
</gene>
<feature type="compositionally biased region" description="Acidic residues" evidence="1">
    <location>
        <begin position="141"/>
        <end position="156"/>
    </location>
</feature>
<dbReference type="Proteomes" id="UP000562027">
    <property type="component" value="Unassembled WGS sequence"/>
</dbReference>
<evidence type="ECO:0000256" key="1">
    <source>
        <dbReference type="SAM" id="MobiDB-lite"/>
    </source>
</evidence>
<keyword evidence="2" id="KW-0472">Membrane</keyword>
<feature type="compositionally biased region" description="Low complexity" evidence="1">
    <location>
        <begin position="157"/>
        <end position="173"/>
    </location>
</feature>
<evidence type="ECO:0000313" key="4">
    <source>
        <dbReference type="Proteomes" id="UP000562027"/>
    </source>
</evidence>